<dbReference type="Proteomes" id="UP001187343">
    <property type="component" value="Unassembled WGS sequence"/>
</dbReference>
<organism evidence="1 2">
    <name type="scientific">Cirrhinus molitorella</name>
    <name type="common">mud carp</name>
    <dbReference type="NCBI Taxonomy" id="172907"/>
    <lineage>
        <taxon>Eukaryota</taxon>
        <taxon>Metazoa</taxon>
        <taxon>Chordata</taxon>
        <taxon>Craniata</taxon>
        <taxon>Vertebrata</taxon>
        <taxon>Euteleostomi</taxon>
        <taxon>Actinopterygii</taxon>
        <taxon>Neopterygii</taxon>
        <taxon>Teleostei</taxon>
        <taxon>Ostariophysi</taxon>
        <taxon>Cypriniformes</taxon>
        <taxon>Cyprinidae</taxon>
        <taxon>Labeoninae</taxon>
        <taxon>Labeonini</taxon>
        <taxon>Cirrhinus</taxon>
    </lineage>
</organism>
<keyword evidence="2" id="KW-1185">Reference proteome</keyword>
<dbReference type="AlphaFoldDB" id="A0AA88QRT0"/>
<protein>
    <submittedName>
        <fullName evidence="1">Uncharacterized protein</fullName>
    </submittedName>
</protein>
<gene>
    <name evidence="1" type="ORF">Q8A67_001523</name>
</gene>
<accession>A0AA88QRT0</accession>
<sequence length="95" mass="10606">MDISVNVTCAEIQITDGFELRVPADRFTHFISLTVNRFGFGIQDNRLLADPATQKLMDPVISVSSDRLLTSRCVDELRHQIHCDTSAVNDSSLNI</sequence>
<reference evidence="1" key="1">
    <citation type="submission" date="2023-08" db="EMBL/GenBank/DDBJ databases">
        <title>Chromosome-level Genome Assembly of mud carp (Cirrhinus molitorella).</title>
        <authorList>
            <person name="Liu H."/>
        </authorList>
    </citation>
    <scope>NUCLEOTIDE SEQUENCE</scope>
    <source>
        <strain evidence="1">Prfri</strain>
        <tissue evidence="1">Muscle</tissue>
    </source>
</reference>
<comment type="caution">
    <text evidence="1">The sequence shown here is derived from an EMBL/GenBank/DDBJ whole genome shotgun (WGS) entry which is preliminary data.</text>
</comment>
<name>A0AA88QRT0_9TELE</name>
<evidence type="ECO:0000313" key="2">
    <source>
        <dbReference type="Proteomes" id="UP001187343"/>
    </source>
</evidence>
<evidence type="ECO:0000313" key="1">
    <source>
        <dbReference type="EMBL" id="KAK2917149.1"/>
    </source>
</evidence>
<dbReference type="EMBL" id="JAUYZG010000001">
    <property type="protein sequence ID" value="KAK2917149.1"/>
    <property type="molecule type" value="Genomic_DNA"/>
</dbReference>
<proteinExistence type="predicted"/>